<gene>
    <name evidence="2" type="ORF">GJ698_14665</name>
</gene>
<dbReference type="Pfam" id="PF07589">
    <property type="entry name" value="PEP-CTERM"/>
    <property type="match status" value="1"/>
</dbReference>
<proteinExistence type="predicted"/>
<evidence type="ECO:0000313" key="2">
    <source>
        <dbReference type="EMBL" id="MRW85325.1"/>
    </source>
</evidence>
<dbReference type="Proteomes" id="UP000439986">
    <property type="component" value="Unassembled WGS sequence"/>
</dbReference>
<dbReference type="AlphaFoldDB" id="A0A844D652"/>
<comment type="caution">
    <text evidence="2">The sequence shown here is derived from an EMBL/GenBank/DDBJ whole genome shotgun (WGS) entry which is preliminary data.</text>
</comment>
<sequence length="124" mass="13421">MAATAAATITLSSVDHSAFNVTSIDLAKLLMGPFALNGSVTFYGTKAGTSTPVVQKFDYTGNWTTFWFNPNFTDLSSLSWSQGVATRFEFDNINITSAVPEAETWAMLLAGLGMLGWVARRQRA</sequence>
<evidence type="ECO:0000313" key="3">
    <source>
        <dbReference type="Proteomes" id="UP000439986"/>
    </source>
</evidence>
<dbReference type="EMBL" id="WKJL01000010">
    <property type="protein sequence ID" value="MRW85325.1"/>
    <property type="molecule type" value="Genomic_DNA"/>
</dbReference>
<organism evidence="2 3">
    <name type="scientific">Duganella aquatilis</name>
    <dbReference type="NCBI Taxonomy" id="2666082"/>
    <lineage>
        <taxon>Bacteria</taxon>
        <taxon>Pseudomonadati</taxon>
        <taxon>Pseudomonadota</taxon>
        <taxon>Betaproteobacteria</taxon>
        <taxon>Burkholderiales</taxon>
        <taxon>Oxalobacteraceae</taxon>
        <taxon>Telluria group</taxon>
        <taxon>Duganella</taxon>
    </lineage>
</organism>
<name>A0A844D652_9BURK</name>
<keyword evidence="3" id="KW-1185">Reference proteome</keyword>
<reference evidence="2 3" key="1">
    <citation type="submission" date="2019-11" db="EMBL/GenBank/DDBJ databases">
        <title>Novel species isolated from a subtropical stream in China.</title>
        <authorList>
            <person name="Lu H."/>
        </authorList>
    </citation>
    <scope>NUCLEOTIDE SEQUENCE [LARGE SCALE GENOMIC DNA]</scope>
    <source>
        <strain evidence="2 3">FT26W</strain>
    </source>
</reference>
<protein>
    <submittedName>
        <fullName evidence="2">PEP-CTERM sorting domain-containing protein</fullName>
    </submittedName>
</protein>
<evidence type="ECO:0000259" key="1">
    <source>
        <dbReference type="Pfam" id="PF07589"/>
    </source>
</evidence>
<feature type="domain" description="Ice-binding protein C-terminal" evidence="1">
    <location>
        <begin position="98"/>
        <end position="121"/>
    </location>
</feature>
<accession>A0A844D652</accession>
<dbReference type="InterPro" id="IPR013424">
    <property type="entry name" value="Ice-binding_C"/>
</dbReference>